<protein>
    <submittedName>
        <fullName evidence="6">UbiX family flavin prenyltransferase</fullName>
    </submittedName>
</protein>
<dbReference type="InterPro" id="IPR003382">
    <property type="entry name" value="Flavoprotein"/>
</dbReference>
<organism evidence="6 7">
    <name type="scientific">Eiseniibacteriota bacterium</name>
    <dbReference type="NCBI Taxonomy" id="2212470"/>
    <lineage>
        <taxon>Bacteria</taxon>
        <taxon>Candidatus Eiseniibacteriota</taxon>
    </lineage>
</organism>
<keyword evidence="3" id="KW-0288">FMN</keyword>
<keyword evidence="1" id="KW-0637">Prenyltransferase</keyword>
<comment type="caution">
    <text evidence="6">The sequence shown here is derived from an EMBL/GenBank/DDBJ whole genome shotgun (WGS) entry which is preliminary data.</text>
</comment>
<dbReference type="InterPro" id="IPR036551">
    <property type="entry name" value="Flavin_trans-like"/>
</dbReference>
<evidence type="ECO:0000256" key="3">
    <source>
        <dbReference type="ARBA" id="ARBA00022643"/>
    </source>
</evidence>
<evidence type="ECO:0000313" key="6">
    <source>
        <dbReference type="EMBL" id="MBI5170096.1"/>
    </source>
</evidence>
<dbReference type="Pfam" id="PF02441">
    <property type="entry name" value="Flavoprotein"/>
    <property type="match status" value="1"/>
</dbReference>
<keyword evidence="4" id="KW-0808">Transferase</keyword>
<accession>A0A933W9M5</accession>
<dbReference type="Proteomes" id="UP000696931">
    <property type="component" value="Unassembled WGS sequence"/>
</dbReference>
<sequence>MSRYLIGMTGASGAIHGVDFVKRCPGEKYLVMSDWARQVLLTEHGLKSSDLEPHVKKIFRDDDLAAPFSSGSNRYDAFVILPCSVSTLGKIAAGISDTLITRAAAVALKERMRLVLGVRETPLSSIALENCLKLSREGVVIMPVSPPWYGSPKDLDALVAGFTDKLLTLLGEKGAGPAWRQDELE</sequence>
<evidence type="ECO:0000256" key="1">
    <source>
        <dbReference type="ARBA" id="ARBA00022602"/>
    </source>
</evidence>
<dbReference type="AlphaFoldDB" id="A0A933W9M5"/>
<evidence type="ECO:0000256" key="2">
    <source>
        <dbReference type="ARBA" id="ARBA00022630"/>
    </source>
</evidence>
<dbReference type="NCBIfam" id="TIGR00421">
    <property type="entry name" value="ubiX_pad"/>
    <property type="match status" value="1"/>
</dbReference>
<evidence type="ECO:0000313" key="7">
    <source>
        <dbReference type="Proteomes" id="UP000696931"/>
    </source>
</evidence>
<name>A0A933W9M5_UNCEI</name>
<gene>
    <name evidence="6" type="ORF">HZA61_11450</name>
</gene>
<proteinExistence type="predicted"/>
<evidence type="ECO:0000259" key="5">
    <source>
        <dbReference type="Pfam" id="PF02441"/>
    </source>
</evidence>
<evidence type="ECO:0000256" key="4">
    <source>
        <dbReference type="ARBA" id="ARBA00022679"/>
    </source>
</evidence>
<dbReference type="SUPFAM" id="SSF52507">
    <property type="entry name" value="Homo-oligomeric flavin-containing Cys decarboxylases, HFCD"/>
    <property type="match status" value="1"/>
</dbReference>
<dbReference type="GO" id="GO:0004659">
    <property type="term" value="F:prenyltransferase activity"/>
    <property type="evidence" value="ECO:0007669"/>
    <property type="project" value="UniProtKB-KW"/>
</dbReference>
<keyword evidence="2" id="KW-0285">Flavoprotein</keyword>
<feature type="domain" description="Flavoprotein" evidence="5">
    <location>
        <begin position="3"/>
        <end position="159"/>
    </location>
</feature>
<reference evidence="6" key="1">
    <citation type="submission" date="2020-07" db="EMBL/GenBank/DDBJ databases">
        <title>Huge and variable diversity of episymbiotic CPR bacteria and DPANN archaea in groundwater ecosystems.</title>
        <authorList>
            <person name="He C.Y."/>
            <person name="Keren R."/>
            <person name="Whittaker M."/>
            <person name="Farag I.F."/>
            <person name="Doudna J."/>
            <person name="Cate J.H.D."/>
            <person name="Banfield J.F."/>
        </authorList>
    </citation>
    <scope>NUCLEOTIDE SEQUENCE</scope>
    <source>
        <strain evidence="6">NC_groundwater_1813_Pr3_B-0.1um_71_17</strain>
    </source>
</reference>
<dbReference type="InterPro" id="IPR004507">
    <property type="entry name" value="UbiX-like"/>
</dbReference>
<dbReference type="EMBL" id="JACRIW010000081">
    <property type="protein sequence ID" value="MBI5170096.1"/>
    <property type="molecule type" value="Genomic_DNA"/>
</dbReference>
<dbReference type="Gene3D" id="3.40.50.1950">
    <property type="entry name" value="Flavin prenyltransferase-like"/>
    <property type="match status" value="1"/>
</dbReference>